<reference evidence="1 2" key="1">
    <citation type="journal article" date="2019" name="Ecotoxicol. Environ. Saf.">
        <title>Microbial characterization of heavy metal resistant bacterial strains isolated from an electroplating wastewater treatment plant.</title>
        <authorList>
            <person name="Cai X."/>
            <person name="Zheng X."/>
            <person name="Zhang D."/>
            <person name="Iqbal W."/>
            <person name="Liu C."/>
            <person name="Yang B."/>
            <person name="Zhao X."/>
            <person name="Lu X."/>
            <person name="Mao Y."/>
        </authorList>
    </citation>
    <scope>NUCLEOTIDE SEQUENCE [LARGE SCALE GENOMIC DNA]</scope>
    <source>
        <strain evidence="1 2">Ni1-3</strain>
    </source>
</reference>
<dbReference type="Proteomes" id="UP000321124">
    <property type="component" value="Chromosome"/>
</dbReference>
<dbReference type="AlphaFoldDB" id="A0A5B8R2H9"/>
<protein>
    <submittedName>
        <fullName evidence="1">Uncharacterized protein</fullName>
    </submittedName>
</protein>
<gene>
    <name evidence="1" type="ORF">D0436_18955</name>
</gene>
<accession>A0A5B8R2H9</accession>
<dbReference type="EMBL" id="CP031775">
    <property type="protein sequence ID" value="QDZ92366.1"/>
    <property type="molecule type" value="Genomic_DNA"/>
</dbReference>
<organism evidence="1 2">
    <name type="scientific">Shewanella decolorationis</name>
    <dbReference type="NCBI Taxonomy" id="256839"/>
    <lineage>
        <taxon>Bacteria</taxon>
        <taxon>Pseudomonadati</taxon>
        <taxon>Pseudomonadota</taxon>
        <taxon>Gammaproteobacteria</taxon>
        <taxon>Alteromonadales</taxon>
        <taxon>Shewanellaceae</taxon>
        <taxon>Shewanella</taxon>
    </lineage>
</organism>
<dbReference type="KEGG" id="sdeo:D0436_18955"/>
<dbReference type="RefSeq" id="WP_208660151.1">
    <property type="nucleotide sequence ID" value="NZ_CP031775.2"/>
</dbReference>
<evidence type="ECO:0000313" key="2">
    <source>
        <dbReference type="Proteomes" id="UP000321124"/>
    </source>
</evidence>
<evidence type="ECO:0000313" key="1">
    <source>
        <dbReference type="EMBL" id="QDZ92366.1"/>
    </source>
</evidence>
<sequence>MRNRINRDSCLSHISSSGGREDYYDYIDLNEIRRKSPESVDKFADMIDKTRELAIEVGDAAVKFEKFS</sequence>
<proteinExistence type="predicted"/>
<name>A0A5B8R2H9_9GAMM</name>